<dbReference type="eggNOG" id="ENOG5033BD3">
    <property type="taxonomic scope" value="Bacteria"/>
</dbReference>
<dbReference type="AlphaFoldDB" id="E6JYT5"/>
<feature type="compositionally biased region" description="Basic and acidic residues" evidence="1">
    <location>
        <begin position="111"/>
        <end position="130"/>
    </location>
</feature>
<feature type="compositionally biased region" description="Basic and acidic residues" evidence="1">
    <location>
        <begin position="76"/>
        <end position="86"/>
    </location>
</feature>
<sequence length="130" mass="14945">MKDFEPVSRRRWEIDGACFEEADDMHVTDGSKKQWYYNSRTHQVEHGMLSSYEYRMGPYKTRQEAEKALELAKKRNEEWEAEDKRWAGQSDQEGDGSGSANGVGDSAGKSGDGKKPSRRDKADDWKGSWF</sequence>
<evidence type="ECO:0000313" key="3">
    <source>
        <dbReference type="Proteomes" id="UP000004946"/>
    </source>
</evidence>
<comment type="caution">
    <text evidence="2">The sequence shown here is derived from an EMBL/GenBank/DDBJ whole genome shotgun (WGS) entry which is preliminary data.</text>
</comment>
<name>E6JYT5_PARDN</name>
<reference evidence="2 3" key="1">
    <citation type="submission" date="2010-12" db="EMBL/GenBank/DDBJ databases">
        <authorList>
            <person name="Muzny D."/>
            <person name="Qin X."/>
            <person name="Buhay C."/>
            <person name="Dugan-Rocha S."/>
            <person name="Ding Y."/>
            <person name="Chen G."/>
            <person name="Hawes A."/>
            <person name="Holder M."/>
            <person name="Jhangiani S."/>
            <person name="Johnson A."/>
            <person name="Khan Z."/>
            <person name="Li Z."/>
            <person name="Liu W."/>
            <person name="Liu X."/>
            <person name="Perez L."/>
            <person name="Shen H."/>
            <person name="Wang Q."/>
            <person name="Watt J."/>
            <person name="Xi L."/>
            <person name="Xin Y."/>
            <person name="Zhou J."/>
            <person name="Deng J."/>
            <person name="Jiang H."/>
            <person name="Liu Y."/>
            <person name="Qu J."/>
            <person name="Song X.-Z."/>
            <person name="Zhang L."/>
            <person name="Villasana D."/>
            <person name="Johnson A."/>
            <person name="Liu J."/>
            <person name="Liyanage D."/>
            <person name="Lorensuhewa L."/>
            <person name="Robinson T."/>
            <person name="Song A."/>
            <person name="Song B.-B."/>
            <person name="Dinh H."/>
            <person name="Thornton R."/>
            <person name="Coyle M."/>
            <person name="Francisco L."/>
            <person name="Jackson L."/>
            <person name="Javaid M."/>
            <person name="Korchina V."/>
            <person name="Kovar C."/>
            <person name="Mata R."/>
            <person name="Mathew T."/>
            <person name="Ngo R."/>
            <person name="Nguyen L."/>
            <person name="Nguyen N."/>
            <person name="Okwuonu G."/>
            <person name="Ongeri F."/>
            <person name="Pham C."/>
            <person name="Simmons D."/>
            <person name="Wilczek-Boney K."/>
            <person name="Hale W."/>
            <person name="Jakkamsetti A."/>
            <person name="Pham P."/>
            <person name="Ruth R."/>
            <person name="San Lucas F."/>
            <person name="Warren J."/>
            <person name="Zhang J."/>
            <person name="Zhao Z."/>
            <person name="Zhou C."/>
            <person name="Zhu D."/>
            <person name="Lee S."/>
            <person name="Bess C."/>
            <person name="Blankenburg K."/>
            <person name="Forbes L."/>
            <person name="Fu Q."/>
            <person name="Gubbala S."/>
            <person name="Hirani K."/>
            <person name="Jayaseelan J.C."/>
            <person name="Lara F."/>
            <person name="Munidasa M."/>
            <person name="Palculict T."/>
            <person name="Patil S."/>
            <person name="Pu L.-L."/>
            <person name="Saada N."/>
            <person name="Tang L."/>
            <person name="Weissenberger G."/>
            <person name="Zhu Y."/>
            <person name="Hemphill L."/>
            <person name="Shang Y."/>
            <person name="Youmans B."/>
            <person name="Ayvaz T."/>
            <person name="Ross M."/>
            <person name="Santibanez J."/>
            <person name="Aqrawi P."/>
            <person name="Gross S."/>
            <person name="Joshi V."/>
            <person name="Fowler G."/>
            <person name="Nazareth L."/>
            <person name="Reid J."/>
            <person name="Worley K."/>
            <person name="Petrosino J."/>
            <person name="Highlander S."/>
            <person name="Gibbs R."/>
        </authorList>
    </citation>
    <scope>NUCLEOTIDE SEQUENCE [LARGE SCALE GENOMIC DNA]</scope>
    <source>
        <strain evidence="2 3">DSM 10105</strain>
    </source>
</reference>
<dbReference type="Proteomes" id="UP000004946">
    <property type="component" value="Chromosome"/>
</dbReference>
<dbReference type="EMBL" id="AEON01000001">
    <property type="protein sequence ID" value="EFT83870.1"/>
    <property type="molecule type" value="Genomic_DNA"/>
</dbReference>
<evidence type="ECO:0000256" key="1">
    <source>
        <dbReference type="SAM" id="MobiDB-lite"/>
    </source>
</evidence>
<evidence type="ECO:0000313" key="2">
    <source>
        <dbReference type="EMBL" id="EFT83870.1"/>
    </source>
</evidence>
<dbReference type="HOGENOM" id="CLU_2220614_0_0_11"/>
<proteinExistence type="predicted"/>
<feature type="region of interest" description="Disordered" evidence="1">
    <location>
        <begin position="76"/>
        <end position="130"/>
    </location>
</feature>
<keyword evidence="3" id="KW-1185">Reference proteome</keyword>
<accession>E6JYT5</accession>
<gene>
    <name evidence="2" type="ORF">HMPREF0620_0875</name>
</gene>
<organism evidence="2 3">
    <name type="scientific">Parascardovia denticolens DSM 10105 = JCM 12538</name>
    <dbReference type="NCBI Taxonomy" id="864564"/>
    <lineage>
        <taxon>Bacteria</taxon>
        <taxon>Bacillati</taxon>
        <taxon>Actinomycetota</taxon>
        <taxon>Actinomycetes</taxon>
        <taxon>Bifidobacteriales</taxon>
        <taxon>Bifidobacteriaceae</taxon>
        <taxon>Parascardovia</taxon>
    </lineage>
</organism>
<dbReference type="RefSeq" id="WP_006289263.1">
    <property type="nucleotide sequence ID" value="NZ_AP012333.1"/>
</dbReference>
<protein>
    <submittedName>
        <fullName evidence="2">Uncharacterized protein</fullName>
    </submittedName>
</protein>